<dbReference type="PANTHER" id="PTHR43630:SF2">
    <property type="entry name" value="GLYCOSYLTRANSFERASE"/>
    <property type="match status" value="1"/>
</dbReference>
<accession>A0A0N9ZCK8</accession>
<dbReference type="InterPro" id="IPR001173">
    <property type="entry name" value="Glyco_trans_2-like"/>
</dbReference>
<dbReference type="AlphaFoldDB" id="A0A0N9ZCK8"/>
<evidence type="ECO:0000313" key="3">
    <source>
        <dbReference type="Proteomes" id="UP000064920"/>
    </source>
</evidence>
<dbReference type="OrthoDB" id="9815923at2"/>
<protein>
    <submittedName>
        <fullName evidence="2">Glycosyl transferase, group 2 family protein</fullName>
    </submittedName>
</protein>
<dbReference type="SUPFAM" id="SSF53448">
    <property type="entry name" value="Nucleotide-diphospho-sugar transferases"/>
    <property type="match status" value="1"/>
</dbReference>
<sequence length="311" mass="35090">MALTVIILTRNEALHIARAIRSVKQVADRILVVDSGSTDDTVAIAHAHGADVLVHPFVTQAKQFNWALDQLPEDTDWIFRLDADEIVSPELARSLERTLPGLPATVAGASVARRISFLRRPIRWGGVFPVRITRVLRYDRGRSEDRWMDEHILLDGEAAHLDGELLDDNLNPLGWWIDKHNAYASREVVEILDVEFGFLNRDRHDAPDGQAGVKRWIKEKVYAQMPGGLRAFGYFFYRYVLRLGCLDGTAGTGFHVLQGFWYRYLVDMKLYEVKAAMKGDNLDAVSAIHKVLGIDLRGQCADTKRVFAKAP</sequence>
<name>A0A0N9ZCK8_9RHOB</name>
<dbReference type="CDD" id="cd02511">
    <property type="entry name" value="Beta4Glucosyltransferase"/>
    <property type="match status" value="1"/>
</dbReference>
<gene>
    <name evidence="2" type="ORF">IMCC12053_10</name>
</gene>
<dbReference type="InterPro" id="IPR029044">
    <property type="entry name" value="Nucleotide-diphossugar_trans"/>
</dbReference>
<dbReference type="Proteomes" id="UP000064920">
    <property type="component" value="Chromosome"/>
</dbReference>
<keyword evidence="3" id="KW-1185">Reference proteome</keyword>
<organism evidence="2 3">
    <name type="scientific">Celeribacter marinus</name>
    <dbReference type="NCBI Taxonomy" id="1397108"/>
    <lineage>
        <taxon>Bacteria</taxon>
        <taxon>Pseudomonadati</taxon>
        <taxon>Pseudomonadota</taxon>
        <taxon>Alphaproteobacteria</taxon>
        <taxon>Rhodobacterales</taxon>
        <taxon>Roseobacteraceae</taxon>
        <taxon>Celeribacter</taxon>
    </lineage>
</organism>
<dbReference type="KEGG" id="cmar:IMCC12053_10"/>
<dbReference type="PATRIC" id="fig|1397108.4.peg.10"/>
<reference evidence="2 3" key="1">
    <citation type="submission" date="2015-05" db="EMBL/GenBank/DDBJ databases">
        <authorList>
            <person name="Wang D.B."/>
            <person name="Wang M."/>
        </authorList>
    </citation>
    <scope>NUCLEOTIDE SEQUENCE [LARGE SCALE GENOMIC DNA]</scope>
    <source>
        <strain evidence="2 3">IMCC 12053</strain>
    </source>
</reference>
<keyword evidence="2" id="KW-0808">Transferase</keyword>
<proteinExistence type="inferred from homology"/>
<dbReference type="STRING" id="1397108.IMCC12053_10"/>
<dbReference type="RefSeq" id="WP_062214545.1">
    <property type="nucleotide sequence ID" value="NZ_CP012023.1"/>
</dbReference>
<dbReference type="GO" id="GO:0016740">
    <property type="term" value="F:transferase activity"/>
    <property type="evidence" value="ECO:0007669"/>
    <property type="project" value="UniProtKB-KW"/>
</dbReference>
<dbReference type="EMBL" id="CP012023">
    <property type="protein sequence ID" value="ALI53960.1"/>
    <property type="molecule type" value="Genomic_DNA"/>
</dbReference>
<comment type="similarity">
    <text evidence="1">Belongs to the glycosyltransferase 2 family. WaaE/KdtX subfamily.</text>
</comment>
<evidence type="ECO:0000256" key="1">
    <source>
        <dbReference type="ARBA" id="ARBA00038494"/>
    </source>
</evidence>
<evidence type="ECO:0000313" key="2">
    <source>
        <dbReference type="EMBL" id="ALI53960.1"/>
    </source>
</evidence>
<dbReference type="Pfam" id="PF00535">
    <property type="entry name" value="Glycos_transf_2"/>
    <property type="match status" value="1"/>
</dbReference>
<dbReference type="Gene3D" id="3.90.550.10">
    <property type="entry name" value="Spore Coat Polysaccharide Biosynthesis Protein SpsA, Chain A"/>
    <property type="match status" value="1"/>
</dbReference>
<dbReference type="PANTHER" id="PTHR43630">
    <property type="entry name" value="POLY-BETA-1,6-N-ACETYL-D-GLUCOSAMINE SYNTHASE"/>
    <property type="match status" value="1"/>
</dbReference>